<dbReference type="Proteomes" id="UP000053797">
    <property type="component" value="Unassembled WGS sequence"/>
</dbReference>
<organism evidence="1 2">
    <name type="scientific">Exiguobacterium indicum</name>
    <dbReference type="NCBI Taxonomy" id="296995"/>
    <lineage>
        <taxon>Bacteria</taxon>
        <taxon>Bacillati</taxon>
        <taxon>Bacillota</taxon>
        <taxon>Bacilli</taxon>
        <taxon>Bacillales</taxon>
        <taxon>Bacillales Family XII. Incertae Sedis</taxon>
        <taxon>Exiguobacterium</taxon>
    </lineage>
</organism>
<reference evidence="1 2" key="1">
    <citation type="journal article" date="2015" name="Int. J. Syst. Evol. Microbiol.">
        <title>Exiguobacterium enclense sp. nov., isolated from sediment.</title>
        <authorList>
            <person name="Dastager S.G."/>
            <person name="Mawlankar R."/>
            <person name="Sonalkar V.V."/>
            <person name="Thorat M.N."/>
            <person name="Mual P."/>
            <person name="Verma A."/>
            <person name="Krishnamurthi S."/>
            <person name="Tang S.K."/>
            <person name="Li W.J."/>
        </authorList>
    </citation>
    <scope>NUCLEOTIDE SEQUENCE [LARGE SCALE GENOMIC DNA]</scope>
    <source>
        <strain evidence="1 2">NIO-1109</strain>
    </source>
</reference>
<dbReference type="OrthoDB" id="2920780at2"/>
<evidence type="ECO:0000313" key="2">
    <source>
        <dbReference type="Proteomes" id="UP000053797"/>
    </source>
</evidence>
<name>A0A0V8GBN8_9BACL</name>
<sequence>MPTREQKQNKTFAEKLLRIQGKDYEEWLDAQHQLVIQENQELILEALDSKLNFTSPAVTSRD</sequence>
<protein>
    <submittedName>
        <fullName evidence="1">Uncharacterized protein</fullName>
    </submittedName>
</protein>
<evidence type="ECO:0000313" key="1">
    <source>
        <dbReference type="EMBL" id="KSU47676.1"/>
    </source>
</evidence>
<accession>A0A0V8GBN8</accession>
<proteinExistence type="predicted"/>
<dbReference type="RefSeq" id="WP_058266035.1">
    <property type="nucleotide sequence ID" value="NZ_FMYN01000007.1"/>
</dbReference>
<dbReference type="EMBL" id="LNQL01000007">
    <property type="protein sequence ID" value="KSU47676.1"/>
    <property type="molecule type" value="Genomic_DNA"/>
</dbReference>
<dbReference type="AlphaFoldDB" id="A0A0V8GBN8"/>
<comment type="caution">
    <text evidence="1">The sequence shown here is derived from an EMBL/GenBank/DDBJ whole genome shotgun (WGS) entry which is preliminary data.</text>
</comment>
<gene>
    <name evidence="1" type="ORF">AS033_15595</name>
</gene>